<dbReference type="GO" id="GO:0046872">
    <property type="term" value="F:metal ion binding"/>
    <property type="evidence" value="ECO:0007669"/>
    <property type="project" value="UniProtKB-KW"/>
</dbReference>
<dbReference type="CDD" id="cd12797">
    <property type="entry name" value="M23_peptidase"/>
    <property type="match status" value="1"/>
</dbReference>
<keyword evidence="6" id="KW-0862">Zinc</keyword>
<dbReference type="Pfam" id="PF01551">
    <property type="entry name" value="Peptidase_M23"/>
    <property type="match status" value="1"/>
</dbReference>
<keyword evidence="11" id="KW-1185">Reference proteome</keyword>
<dbReference type="Pfam" id="PF19425">
    <property type="entry name" value="Csd3_N2"/>
    <property type="match status" value="1"/>
</dbReference>
<dbReference type="EMBL" id="CP040098">
    <property type="protein sequence ID" value="QCQ22258.1"/>
    <property type="molecule type" value="Genomic_DNA"/>
</dbReference>
<evidence type="ECO:0000256" key="4">
    <source>
        <dbReference type="ARBA" id="ARBA00022723"/>
    </source>
</evidence>
<evidence type="ECO:0000256" key="2">
    <source>
        <dbReference type="ARBA" id="ARBA00004196"/>
    </source>
</evidence>
<evidence type="ECO:0000256" key="3">
    <source>
        <dbReference type="ARBA" id="ARBA00022670"/>
    </source>
</evidence>
<dbReference type="OrthoDB" id="9815245at2"/>
<evidence type="ECO:0000313" key="11">
    <source>
        <dbReference type="Proteomes" id="UP000298602"/>
    </source>
</evidence>
<keyword evidence="4" id="KW-0479">Metal-binding</keyword>
<reference evidence="10 11" key="1">
    <citation type="submission" date="2019-05" db="EMBL/GenBank/DDBJ databases">
        <title>The Complete Genome Sequence of the n-alkane-degrading Desulfoglaeba alkanexedens ALDC reveals multiple alkylsuccinate synthase gene clusters.</title>
        <authorList>
            <person name="Callaghan A.V."/>
            <person name="Davidova I.A."/>
            <person name="Duncan K.E."/>
            <person name="Morris B."/>
            <person name="McInerney M.J."/>
        </authorList>
    </citation>
    <scope>NUCLEOTIDE SEQUENCE [LARGE SCALE GENOMIC DNA]</scope>
    <source>
        <strain evidence="10 11">ALDC</strain>
    </source>
</reference>
<proteinExistence type="predicted"/>
<feature type="domain" description="Csd3-like second N-terminal" evidence="9">
    <location>
        <begin position="175"/>
        <end position="293"/>
    </location>
</feature>
<dbReference type="Gene3D" id="3.10.450.350">
    <property type="match status" value="2"/>
</dbReference>
<dbReference type="PANTHER" id="PTHR21666:SF288">
    <property type="entry name" value="CELL DIVISION PROTEIN YTFB"/>
    <property type="match status" value="1"/>
</dbReference>
<reference evidence="10 11" key="2">
    <citation type="submission" date="2019-05" db="EMBL/GenBank/DDBJ databases">
        <authorList>
            <person name="Suflita J.M."/>
            <person name="Marks C.R."/>
        </authorList>
    </citation>
    <scope>NUCLEOTIDE SEQUENCE [LARGE SCALE GENOMIC DNA]</scope>
    <source>
        <strain evidence="10 11">ALDC</strain>
    </source>
</reference>
<feature type="domain" description="M23ase beta-sheet core" evidence="8">
    <location>
        <begin position="307"/>
        <end position="402"/>
    </location>
</feature>
<evidence type="ECO:0000256" key="5">
    <source>
        <dbReference type="ARBA" id="ARBA00022801"/>
    </source>
</evidence>
<name>A0A4P8L328_9BACT</name>
<dbReference type="GO" id="GO:0004222">
    <property type="term" value="F:metalloendopeptidase activity"/>
    <property type="evidence" value="ECO:0007669"/>
    <property type="project" value="TreeGrafter"/>
</dbReference>
<keyword evidence="3" id="KW-0645">Protease</keyword>
<dbReference type="GO" id="GO:0006508">
    <property type="term" value="P:proteolysis"/>
    <property type="evidence" value="ECO:0007669"/>
    <property type="project" value="UniProtKB-KW"/>
</dbReference>
<dbReference type="AlphaFoldDB" id="A0A4P8L328"/>
<evidence type="ECO:0000256" key="6">
    <source>
        <dbReference type="ARBA" id="ARBA00022833"/>
    </source>
</evidence>
<dbReference type="InterPro" id="IPR016047">
    <property type="entry name" value="M23ase_b-sheet_dom"/>
</dbReference>
<dbReference type="PANTHER" id="PTHR21666">
    <property type="entry name" value="PEPTIDASE-RELATED"/>
    <property type="match status" value="1"/>
</dbReference>
<organism evidence="10 11">
    <name type="scientific">Desulfoglaeba alkanexedens ALDC</name>
    <dbReference type="NCBI Taxonomy" id="980445"/>
    <lineage>
        <taxon>Bacteria</taxon>
        <taxon>Pseudomonadati</taxon>
        <taxon>Thermodesulfobacteriota</taxon>
        <taxon>Syntrophobacteria</taxon>
        <taxon>Syntrophobacterales</taxon>
        <taxon>Syntrophobacteraceae</taxon>
        <taxon>Desulfoglaeba</taxon>
    </lineage>
</organism>
<comment type="subcellular location">
    <subcellularLocation>
        <location evidence="2">Cell envelope</location>
    </subcellularLocation>
</comment>
<evidence type="ECO:0000313" key="10">
    <source>
        <dbReference type="EMBL" id="QCQ22258.1"/>
    </source>
</evidence>
<dbReference type="Gene3D" id="2.70.70.10">
    <property type="entry name" value="Glucose Permease (Domain IIA)"/>
    <property type="match status" value="1"/>
</dbReference>
<dbReference type="RefSeq" id="WP_137424282.1">
    <property type="nucleotide sequence ID" value="NZ_CP040098.1"/>
</dbReference>
<gene>
    <name evidence="10" type="ORF">FDQ92_08850</name>
</gene>
<keyword evidence="5" id="KW-0378">Hydrolase</keyword>
<evidence type="ECO:0000259" key="8">
    <source>
        <dbReference type="Pfam" id="PF01551"/>
    </source>
</evidence>
<dbReference type="SUPFAM" id="SSF51261">
    <property type="entry name" value="Duplicated hybrid motif"/>
    <property type="match status" value="1"/>
</dbReference>
<dbReference type="KEGG" id="dax:FDQ92_08850"/>
<comment type="cofactor">
    <cofactor evidence="1">
        <name>Zn(2+)</name>
        <dbReference type="ChEBI" id="CHEBI:29105"/>
    </cofactor>
</comment>
<accession>A0A4P8L328</accession>
<evidence type="ECO:0000259" key="9">
    <source>
        <dbReference type="Pfam" id="PF19425"/>
    </source>
</evidence>
<keyword evidence="7" id="KW-0482">Metalloprotease</keyword>
<dbReference type="Proteomes" id="UP000298602">
    <property type="component" value="Chromosome"/>
</dbReference>
<dbReference type="InterPro" id="IPR011055">
    <property type="entry name" value="Dup_hybrid_motif"/>
</dbReference>
<dbReference type="InterPro" id="IPR050570">
    <property type="entry name" value="Cell_wall_metabolism_enzyme"/>
</dbReference>
<evidence type="ECO:0000256" key="1">
    <source>
        <dbReference type="ARBA" id="ARBA00001947"/>
    </source>
</evidence>
<evidence type="ECO:0000256" key="7">
    <source>
        <dbReference type="ARBA" id="ARBA00023049"/>
    </source>
</evidence>
<sequence length="449" mass="50271">MKKTQRFRTGLGKATFGPQRRRSMGVRLGVWVFFAVAVVVSWQNLAHPPEMPPLGPEVKSQHLDYPDTFELRRQYSEQFSITHHVVQKGESFSGILSSLNLSADCAVEWQKECADFPQLEKIQPGEELVFYTPRDEDRPVKLIYQAADGSTFVFRKQGETWESQKKTPQTISITQSATGAISESLYGSCLEAGVPPPLIMELADLFAYDIDFNTDLRRGDTFAVYFRQEVKNGKRVQAGPILAAVMTVNGRRFEAFHYTLPDGYSDYFDADGDSLRKMFLKAPLSYRRISSTFTYRRFHPVLKIFRPHLGIDYAAPTGTPVSALGDGKIVFKGWKGGFGRYVEIQHGAKYKTTYGHLSRYAEGLSVGRQVRQGDVIGYVGSSGLSTGPHLDFRFYENGKPINFLKTAFPHARSVPAKIKADFLKVRETYLAALQDVGVAQADTKESGAP</sequence>
<dbReference type="GO" id="GO:0030313">
    <property type="term" value="C:cell envelope"/>
    <property type="evidence" value="ECO:0007669"/>
    <property type="project" value="UniProtKB-SubCell"/>
</dbReference>
<protein>
    <submittedName>
        <fullName evidence="10">Peptidase M23</fullName>
    </submittedName>
</protein>
<dbReference type="InterPro" id="IPR045834">
    <property type="entry name" value="Csd3_N2"/>
</dbReference>